<dbReference type="InterPro" id="IPR017941">
    <property type="entry name" value="Rieske_2Fe-2S"/>
</dbReference>
<proteinExistence type="predicted"/>
<dbReference type="InterPro" id="IPR005805">
    <property type="entry name" value="Rieske_Fe-S_prot_C"/>
</dbReference>
<sequence>MIARDGANISLWQGTAEPYIPVRQLDTTRNYDVVIAGGGITGITTALQLQQTGLRCVVLEAHTLCFGTTGGTTAHLNTLLDTPYTTIANNFGKEGASLVAAAVREALNTVKGNIAKHGIDCNFEEATAYLFSQNENQTKELESIRAATIEAGVTASYTDSTPVPVQFEKALEIKNQAKFHPTRYVLAMAKVFEEAGGTIVQNCRVMATDNTDPLEVKTSLGDIKTGWLIYATHIPPGVNLVHLRCAPYRSYAMAVKLADERYPAGLSYDMYDPYHYYRTQLIDGEQFLIAGGEDHKTAHEDNTNAPFNKLESHIRNHFNVKEIAYRWSSQYFEPADGLPYIGHMPGQPGKILVATGFGGNGITYSHVAARLLSSIVLDKESPYIKLFDPNRIKPVAGFTNFVKENVDVAKQLITGFFTKEKIHGLADIAPGEGKIVQHEGQTLALYKDESGQVHTINPRCTHLKCTVNWNISEKTWDCPCHGARYDANGHVLTGPADIDLEKINL</sequence>
<dbReference type="SUPFAM" id="SSF50022">
    <property type="entry name" value="ISP domain"/>
    <property type="match status" value="1"/>
</dbReference>
<keyword evidence="2" id="KW-0479">Metal-binding</keyword>
<dbReference type="InterPro" id="IPR036922">
    <property type="entry name" value="Rieske_2Fe-2S_sf"/>
</dbReference>
<evidence type="ECO:0000259" key="6">
    <source>
        <dbReference type="PROSITE" id="PS51296"/>
    </source>
</evidence>
<dbReference type="GO" id="GO:0005737">
    <property type="term" value="C:cytoplasm"/>
    <property type="evidence" value="ECO:0007669"/>
    <property type="project" value="TreeGrafter"/>
</dbReference>
<dbReference type="OrthoDB" id="9767869at2"/>
<name>A0A1V9GD07_9BACT</name>
<dbReference type="PROSITE" id="PS51296">
    <property type="entry name" value="RIESKE"/>
    <property type="match status" value="1"/>
</dbReference>
<dbReference type="Gene3D" id="2.102.10.10">
    <property type="entry name" value="Rieske [2Fe-2S] iron-sulphur domain"/>
    <property type="match status" value="1"/>
</dbReference>
<dbReference type="InterPro" id="IPR036188">
    <property type="entry name" value="FAD/NAD-bd_sf"/>
</dbReference>
<dbReference type="PANTHER" id="PTHR13847">
    <property type="entry name" value="SARCOSINE DEHYDROGENASE-RELATED"/>
    <property type="match status" value="1"/>
</dbReference>
<keyword evidence="4" id="KW-0411">Iron-sulfur</keyword>
<evidence type="ECO:0000256" key="4">
    <source>
        <dbReference type="ARBA" id="ARBA00023014"/>
    </source>
</evidence>
<evidence type="ECO:0000313" key="7">
    <source>
        <dbReference type="EMBL" id="OQP68561.1"/>
    </source>
</evidence>
<keyword evidence="1" id="KW-0001">2Fe-2S</keyword>
<dbReference type="FunFam" id="2.102.10.10:FF:000014">
    <property type="entry name" value="Oxidoreductase, FAD dependent"/>
    <property type="match status" value="1"/>
</dbReference>
<comment type="caution">
    <text evidence="7">The sequence shown here is derived from an EMBL/GenBank/DDBJ whole genome shotgun (WGS) entry which is preliminary data.</text>
</comment>
<dbReference type="GO" id="GO:0046872">
    <property type="term" value="F:metal ion binding"/>
    <property type="evidence" value="ECO:0007669"/>
    <property type="project" value="UniProtKB-KW"/>
</dbReference>
<dbReference type="RefSeq" id="WP_081159159.1">
    <property type="nucleotide sequence ID" value="NZ_LWBP01000001.1"/>
</dbReference>
<dbReference type="InterPro" id="IPR006076">
    <property type="entry name" value="FAD-dep_OxRdtase"/>
</dbReference>
<dbReference type="Gene3D" id="3.30.9.10">
    <property type="entry name" value="D-Amino Acid Oxidase, subunit A, domain 2"/>
    <property type="match status" value="1"/>
</dbReference>
<evidence type="ECO:0000256" key="5">
    <source>
        <dbReference type="ARBA" id="ARBA00023157"/>
    </source>
</evidence>
<dbReference type="Pfam" id="PF01266">
    <property type="entry name" value="DAO"/>
    <property type="match status" value="1"/>
</dbReference>
<evidence type="ECO:0000313" key="8">
    <source>
        <dbReference type="Proteomes" id="UP000192276"/>
    </source>
</evidence>
<reference evidence="8" key="1">
    <citation type="submission" date="2016-04" db="EMBL/GenBank/DDBJ databases">
        <authorList>
            <person name="Chen L."/>
            <person name="Zhuang W."/>
            <person name="Wang G."/>
        </authorList>
    </citation>
    <scope>NUCLEOTIDE SEQUENCE [LARGE SCALE GENOMIC DNA]</scope>
    <source>
        <strain evidence="8">208</strain>
    </source>
</reference>
<keyword evidence="3" id="KW-0408">Iron</keyword>
<keyword evidence="8" id="KW-1185">Reference proteome</keyword>
<feature type="domain" description="Rieske" evidence="6">
    <location>
        <begin position="420"/>
        <end position="505"/>
    </location>
</feature>
<dbReference type="Pfam" id="PF00355">
    <property type="entry name" value="Rieske"/>
    <property type="match status" value="1"/>
</dbReference>
<keyword evidence="5" id="KW-1015">Disulfide bond</keyword>
<dbReference type="PANTHER" id="PTHR13847:SF274">
    <property type="entry name" value="RIESKE 2FE-2S IRON-SULFUR PROTEIN YHFW-RELATED"/>
    <property type="match status" value="1"/>
</dbReference>
<dbReference type="SUPFAM" id="SSF51905">
    <property type="entry name" value="FAD/NAD(P)-binding domain"/>
    <property type="match status" value="1"/>
</dbReference>
<gene>
    <name evidence="7" type="ORF">A4R26_01800</name>
</gene>
<evidence type="ECO:0000256" key="1">
    <source>
        <dbReference type="ARBA" id="ARBA00022714"/>
    </source>
</evidence>
<evidence type="ECO:0000256" key="3">
    <source>
        <dbReference type="ARBA" id="ARBA00023004"/>
    </source>
</evidence>
<evidence type="ECO:0000256" key="2">
    <source>
        <dbReference type="ARBA" id="ARBA00022723"/>
    </source>
</evidence>
<dbReference type="PRINTS" id="PR00162">
    <property type="entry name" value="RIESKE"/>
</dbReference>
<dbReference type="GO" id="GO:0016020">
    <property type="term" value="C:membrane"/>
    <property type="evidence" value="ECO:0007669"/>
    <property type="project" value="InterPro"/>
</dbReference>
<dbReference type="GO" id="GO:0051537">
    <property type="term" value="F:2 iron, 2 sulfur cluster binding"/>
    <property type="evidence" value="ECO:0007669"/>
    <property type="project" value="UniProtKB-KW"/>
</dbReference>
<dbReference type="EMBL" id="LWBP01000001">
    <property type="protein sequence ID" value="OQP68561.1"/>
    <property type="molecule type" value="Genomic_DNA"/>
</dbReference>
<accession>A0A1V9GD07</accession>
<organism evidence="7 8">
    <name type="scientific">Niastella populi</name>
    <dbReference type="NCBI Taxonomy" id="550983"/>
    <lineage>
        <taxon>Bacteria</taxon>
        <taxon>Pseudomonadati</taxon>
        <taxon>Bacteroidota</taxon>
        <taxon>Chitinophagia</taxon>
        <taxon>Chitinophagales</taxon>
        <taxon>Chitinophagaceae</taxon>
        <taxon>Niastella</taxon>
    </lineage>
</organism>
<protein>
    <submittedName>
        <fullName evidence="7">Oxidoreductase</fullName>
    </submittedName>
</protein>
<dbReference type="Proteomes" id="UP000192276">
    <property type="component" value="Unassembled WGS sequence"/>
</dbReference>
<dbReference type="STRING" id="550983.A4R26_01800"/>
<dbReference type="Gene3D" id="3.50.50.60">
    <property type="entry name" value="FAD/NAD(P)-binding domain"/>
    <property type="match status" value="1"/>
</dbReference>
<dbReference type="AlphaFoldDB" id="A0A1V9GD07"/>